<keyword evidence="3" id="KW-1015">Disulfide bond</keyword>
<dbReference type="PANTHER" id="PTHR47247:SF1">
    <property type="entry name" value="KUNITZ-TYPE PROTEASE INHIBITOR 2"/>
    <property type="match status" value="1"/>
</dbReference>
<dbReference type="PRINTS" id="PR00759">
    <property type="entry name" value="BASICPTASE"/>
</dbReference>
<evidence type="ECO:0000256" key="1">
    <source>
        <dbReference type="ARBA" id="ARBA00022690"/>
    </source>
</evidence>
<dbReference type="Pfam" id="PF00014">
    <property type="entry name" value="Kunitz_BPTI"/>
    <property type="match status" value="1"/>
</dbReference>
<dbReference type="PANTHER" id="PTHR47247">
    <property type="entry name" value="KUNITZ-TYPE PROTEASE INHIBITOR 2"/>
    <property type="match status" value="1"/>
</dbReference>
<keyword evidence="2" id="KW-0722">Serine protease inhibitor</keyword>
<evidence type="ECO:0000256" key="2">
    <source>
        <dbReference type="ARBA" id="ARBA00022900"/>
    </source>
</evidence>
<dbReference type="SMART" id="SM00131">
    <property type="entry name" value="KU"/>
    <property type="match status" value="1"/>
</dbReference>
<accession>A0A671SU60</accession>
<reference evidence="5" key="2">
    <citation type="submission" date="2025-09" db="UniProtKB">
        <authorList>
            <consortium name="Ensembl"/>
        </authorList>
    </citation>
    <scope>IDENTIFICATION</scope>
</reference>
<reference evidence="5" key="1">
    <citation type="submission" date="2025-08" db="UniProtKB">
        <authorList>
            <consortium name="Ensembl"/>
        </authorList>
    </citation>
    <scope>IDENTIFICATION</scope>
</reference>
<keyword evidence="1" id="KW-0646">Protease inhibitor</keyword>
<feature type="domain" description="BPTI/Kunitz inhibitor" evidence="4">
    <location>
        <begin position="27"/>
        <end position="77"/>
    </location>
</feature>
<dbReference type="AlphaFoldDB" id="A0A671SU60"/>
<sequence>MAVGGFHKPKQRPTFRKCLSLFVPDPCAAPPVVGPCKGVFSRWYYDYKTGDCQHFQYGGCKGNHNNFLQKSDCINECIQKPCET</sequence>
<evidence type="ECO:0000313" key="6">
    <source>
        <dbReference type="Proteomes" id="UP000472260"/>
    </source>
</evidence>
<evidence type="ECO:0000256" key="3">
    <source>
        <dbReference type="ARBA" id="ARBA00023157"/>
    </source>
</evidence>
<dbReference type="InterPro" id="IPR002223">
    <property type="entry name" value="Kunitz_BPTI"/>
</dbReference>
<dbReference type="GO" id="GO:0004867">
    <property type="term" value="F:serine-type endopeptidase inhibitor activity"/>
    <property type="evidence" value="ECO:0007669"/>
    <property type="project" value="UniProtKB-KW"/>
</dbReference>
<dbReference type="Proteomes" id="UP000472260">
    <property type="component" value="Unassembled WGS sequence"/>
</dbReference>
<dbReference type="SUPFAM" id="SSF57362">
    <property type="entry name" value="BPTI-like"/>
    <property type="match status" value="1"/>
</dbReference>
<dbReference type="Gene3D" id="4.10.410.10">
    <property type="entry name" value="Pancreatic trypsin inhibitor Kunitz domain"/>
    <property type="match status" value="1"/>
</dbReference>
<keyword evidence="6" id="KW-1185">Reference proteome</keyword>
<dbReference type="PROSITE" id="PS50279">
    <property type="entry name" value="BPTI_KUNITZ_2"/>
    <property type="match status" value="1"/>
</dbReference>
<proteinExistence type="predicted"/>
<dbReference type="PROSITE" id="PS00280">
    <property type="entry name" value="BPTI_KUNITZ_1"/>
    <property type="match status" value="1"/>
</dbReference>
<dbReference type="Ensembl" id="ENSSANT00000106961.1">
    <property type="protein sequence ID" value="ENSSANP00000100754.1"/>
    <property type="gene ID" value="ENSSANG00000049534.1"/>
</dbReference>
<evidence type="ECO:0000259" key="4">
    <source>
        <dbReference type="PROSITE" id="PS50279"/>
    </source>
</evidence>
<organism evidence="5 6">
    <name type="scientific">Sinocyclocheilus anshuiensis</name>
    <dbReference type="NCBI Taxonomy" id="1608454"/>
    <lineage>
        <taxon>Eukaryota</taxon>
        <taxon>Metazoa</taxon>
        <taxon>Chordata</taxon>
        <taxon>Craniata</taxon>
        <taxon>Vertebrata</taxon>
        <taxon>Euteleostomi</taxon>
        <taxon>Actinopterygii</taxon>
        <taxon>Neopterygii</taxon>
        <taxon>Teleostei</taxon>
        <taxon>Ostariophysi</taxon>
        <taxon>Cypriniformes</taxon>
        <taxon>Cyprinidae</taxon>
        <taxon>Cyprininae</taxon>
        <taxon>Sinocyclocheilus</taxon>
    </lineage>
</organism>
<dbReference type="InterPro" id="IPR020901">
    <property type="entry name" value="Prtase_inh_Kunz-CS"/>
</dbReference>
<evidence type="ECO:0000313" key="5">
    <source>
        <dbReference type="Ensembl" id="ENSSANP00000100754.1"/>
    </source>
</evidence>
<name>A0A671SU60_9TELE</name>
<dbReference type="InterPro" id="IPR036880">
    <property type="entry name" value="Kunitz_BPTI_sf"/>
</dbReference>
<protein>
    <recommendedName>
        <fullName evidence="4">BPTI/Kunitz inhibitor domain-containing protein</fullName>
    </recommendedName>
</protein>